<proteinExistence type="predicted"/>
<organism evidence="1 2">
    <name type="scientific">Lysinibacillus varians</name>
    <dbReference type="NCBI Taxonomy" id="1145276"/>
    <lineage>
        <taxon>Bacteria</taxon>
        <taxon>Bacillati</taxon>
        <taxon>Bacillota</taxon>
        <taxon>Bacilli</taxon>
        <taxon>Bacillales</taxon>
        <taxon>Bacillaceae</taxon>
        <taxon>Lysinibacillus</taxon>
    </lineage>
</organism>
<dbReference type="RefSeq" id="WP_025220825.1">
    <property type="nucleotide sequence ID" value="NZ_CP006837.1"/>
</dbReference>
<sequence>MKIRYKDFLTVSDFINKNVFIDSEYVINKNTIRRNAITNGKPPWKGIIPGDVLRWKLALIDAFIDFTPSNSKVRIKNIAALEESEVRIVSFTLGMLFAQCYAQKFMGTNQLYHLKNLIKDGTITVSTKGKYPDFIGFSKSFDEVYLIEAKGSSTRRNYMSNKTIEEASEQLQSVLSIVTHQIVSGNNYDKLYFGPNLKKYIVATHPDLNNNLAQEVIDPTEGRDCKLVMDADKAVYSYYEHLLFLLNHSTKRKVEVLNHSYMVFDIQGYHCSIGLLTDLYEILNTYYKKDSRNIVSEGLKEKIDEILENFKEEIDLEHVSIGYDGIISMDIDKG</sequence>
<reference evidence="1 2" key="1">
    <citation type="submission" date="2019-04" db="EMBL/GenBank/DDBJ databases">
        <title>Lysinibacillus genome sequencing.</title>
        <authorList>
            <person name="Dunlap C."/>
        </authorList>
    </citation>
    <scope>NUCLEOTIDE SEQUENCE [LARGE SCALE GENOMIC DNA]</scope>
    <source>
        <strain evidence="1 2">NBRC 109424</strain>
    </source>
</reference>
<evidence type="ECO:0000313" key="2">
    <source>
        <dbReference type="Proteomes" id="UP000308539"/>
    </source>
</evidence>
<comment type="caution">
    <text evidence="1">The sequence shown here is derived from an EMBL/GenBank/DDBJ whole genome shotgun (WGS) entry which is preliminary data.</text>
</comment>
<evidence type="ECO:0000313" key="1">
    <source>
        <dbReference type="EMBL" id="TKI51607.1"/>
    </source>
</evidence>
<name>A0ABY2T4H4_9BACI</name>
<protein>
    <recommendedName>
        <fullName evidence="3">DUF4263 domain-containing protein</fullName>
    </recommendedName>
</protein>
<keyword evidence="2" id="KW-1185">Reference proteome</keyword>
<dbReference type="Proteomes" id="UP000308539">
    <property type="component" value="Unassembled WGS sequence"/>
</dbReference>
<dbReference type="EMBL" id="SZPV01000054">
    <property type="protein sequence ID" value="TKI51607.1"/>
    <property type="molecule type" value="Genomic_DNA"/>
</dbReference>
<evidence type="ECO:0008006" key="3">
    <source>
        <dbReference type="Google" id="ProtNLM"/>
    </source>
</evidence>
<accession>A0ABY2T4H4</accession>
<gene>
    <name evidence="1" type="ORF">FC752_21555</name>
</gene>